<dbReference type="Pfam" id="PF14390">
    <property type="entry name" value="DUF4420"/>
    <property type="match status" value="1"/>
</dbReference>
<dbReference type="Proteomes" id="UP000023482">
    <property type="component" value="Unassembled WGS sequence"/>
</dbReference>
<reference evidence="1 2" key="1">
    <citation type="submission" date="2014-01" db="EMBL/GenBank/DDBJ databases">
        <authorList>
            <person name="Durkin A.S."/>
            <person name="McCorrison J."/>
            <person name="Torralba M."/>
            <person name="Gillis M."/>
            <person name="Haft D.H."/>
            <person name="Methe B."/>
            <person name="Sutton G."/>
            <person name="Nelson K.E."/>
        </authorList>
    </citation>
    <scope>NUCLEOTIDE SEQUENCE [LARGE SCALE GENOMIC DNA]</scope>
    <source>
        <strain evidence="1 2">ATCC 51270</strain>
    </source>
</reference>
<name>Z4X1M9_9PORP</name>
<evidence type="ECO:0000313" key="2">
    <source>
        <dbReference type="Proteomes" id="UP000023482"/>
    </source>
</evidence>
<keyword evidence="2" id="KW-1185">Reference proteome</keyword>
<dbReference type="EMBL" id="JDFF01000002">
    <property type="protein sequence ID" value="EWC93604.1"/>
    <property type="molecule type" value="Genomic_DNA"/>
</dbReference>
<accession>Z4X1M9</accession>
<proteinExistence type="predicted"/>
<dbReference type="PATRIC" id="fig|887901.3.peg.91"/>
<gene>
    <name evidence="1" type="ORF">HMPREF0636_1241</name>
</gene>
<dbReference type="RefSeq" id="WP_248616842.1">
    <property type="nucleotide sequence ID" value="NZ_JDFF01000002.1"/>
</dbReference>
<organism evidence="1 2">
    <name type="scientific">Porphyromonas catoniae ATCC 51270</name>
    <dbReference type="NCBI Taxonomy" id="887901"/>
    <lineage>
        <taxon>Bacteria</taxon>
        <taxon>Pseudomonadati</taxon>
        <taxon>Bacteroidota</taxon>
        <taxon>Bacteroidia</taxon>
        <taxon>Bacteroidales</taxon>
        <taxon>Porphyromonadaceae</taxon>
        <taxon>Porphyromonas</taxon>
    </lineage>
</organism>
<comment type="caution">
    <text evidence="1">The sequence shown here is derived from an EMBL/GenBank/DDBJ whole genome shotgun (WGS) entry which is preliminary data.</text>
</comment>
<protein>
    <submittedName>
        <fullName evidence="1">PF14390 domain protein</fullName>
    </submittedName>
</protein>
<dbReference type="AlphaFoldDB" id="Z4X1M9"/>
<sequence>MMQIKIYTLLSGDFKASHFIRIGENHNISLYVGKDEMGRYAFDFRGRFKVARTKSSEVISVTHINSGDENFIRFSLENPALLEYFCTFCEDLITSTQVISDDETAYQTLRARYFSWKQLFKPNHGNLTEIEVMGLIGELLFLRDEMIPTKGLDAALESWMGPEKTHKDFSYDNDWYEVKTLNFGKESVHISSIEQLDGRTEGYLIVYSLERMSPSFNGIKLNALVNKLIAMIKPSHYKETFLAKLSLYGFDFSPENDNLVYDLKSVASYRVDNADFPRVTRGLLPAPIIKVQYDIILSEIEKFKVP</sequence>
<dbReference type="InterPro" id="IPR025534">
    <property type="entry name" value="DUF4420"/>
</dbReference>
<evidence type="ECO:0000313" key="1">
    <source>
        <dbReference type="EMBL" id="EWC93604.1"/>
    </source>
</evidence>